<sequence length="76" mass="9295">MHCFYIFYEQQNIIIFFTDSYFRIGLVLNSAFAKAVTTSTYKLRNSYFFYQIELSFYSNGVKIIFQLFQRYHQECH</sequence>
<proteinExistence type="predicted"/>
<dbReference type="EMBL" id="CP001397">
    <property type="protein sequence ID" value="AGC75376.1"/>
    <property type="molecule type" value="Genomic_DNA"/>
</dbReference>
<dbReference type="HOGENOM" id="CLU_2650845_0_0_10"/>
<name>L7W6H6_NONDD</name>
<dbReference type="AlphaFoldDB" id="L7W6H6"/>
<organism evidence="1 2">
    <name type="scientific">Nonlabens dokdonensis (strain DSM 17205 / KCTC 12402 / DSW-6)</name>
    <name type="common">Donghaeana dokdonensis</name>
    <dbReference type="NCBI Taxonomy" id="592029"/>
    <lineage>
        <taxon>Bacteria</taxon>
        <taxon>Pseudomonadati</taxon>
        <taxon>Bacteroidota</taxon>
        <taxon>Flavobacteriia</taxon>
        <taxon>Flavobacteriales</taxon>
        <taxon>Flavobacteriaceae</taxon>
        <taxon>Nonlabens</taxon>
    </lineage>
</organism>
<gene>
    <name evidence="1" type="ordered locus">DDD_0249</name>
</gene>
<protein>
    <submittedName>
        <fullName evidence="1">Uncharacterized protein</fullName>
    </submittedName>
</protein>
<reference evidence="1 2" key="1">
    <citation type="journal article" date="2013" name="Genome Biol. Evol.">
        <title>Genomic makeup of the marine flavobacterium Nonlabens (Donghaeana) dokdonensis DSW-6 and identification of a novel class of rhodopsins.</title>
        <authorList>
            <person name="Kwon S.K."/>
            <person name="Kim B.K."/>
            <person name="Song J.Y."/>
            <person name="Kwak M.J."/>
            <person name="Lee C.H."/>
            <person name="Yoon J.H."/>
            <person name="Oh T.K."/>
            <person name="Kim J.F."/>
        </authorList>
    </citation>
    <scope>NUCLEOTIDE SEQUENCE [LARGE SCALE GENOMIC DNA]</scope>
    <source>
        <strain evidence="2">DSM 17205 / KCTC 12402 / DSW-6</strain>
    </source>
</reference>
<dbReference type="STRING" id="592029.DDD_0249"/>
<evidence type="ECO:0000313" key="2">
    <source>
        <dbReference type="Proteomes" id="UP000011173"/>
    </source>
</evidence>
<dbReference type="PATRIC" id="fig|592029.3.peg.247"/>
<accession>L7W6H6</accession>
<evidence type="ECO:0000313" key="1">
    <source>
        <dbReference type="EMBL" id="AGC75376.1"/>
    </source>
</evidence>
<dbReference type="Proteomes" id="UP000011173">
    <property type="component" value="Chromosome"/>
</dbReference>
<dbReference type="KEGG" id="ndo:DDD_0249"/>